<sequence>MCHENLIGLNHSQAMSVKLTHVICQGEWGRLNSQTDTPVVVPPNRSQDLLAGLSIAGLLLPEAVAYSSIAALPPQAGVIALFAGLVCYGLFGTSRFAIVSATSSSAAVLAAATASLAGDDPALRLSLAFGLVLLIGVFFLLAGLLRLGGVTSFIAKPVLRGFAFGLALTIILKQLASVVGVHLTDNNLIRFLPQLLEQLPRWNWPAAAVAAVALIVLWLCARVPRLPGGLVVIVLGIAAGQGLNLQAHGVALIGLIDLRLELGHLPVLPFADWLRLGELAFALVMILYAESYGSISSFALKHGDRVSSNRDLLALGAANLVSGLFHGMPTGAGYSATSANEAAGAYSRLAGIVAALVILVIVLTVLPYVALTPEPVLAAVVIYALAQGLSLQPLGRYFLWRRDRLLVVCAVAAVLVLGVLDGLLLSVAMSVVLMLRQMSAADIQVLGRLGDSHDFVDRQHHGDAQPVPGTLIIRPSEALFFANAERILGAALRLIRHSSAHTVVLSMEESPDLDGTSVEALAGFFAQVRGEGKQLVLARVRHDAHEVLQSLPEAAEPQVLLSGLSVDGAVKLALQGNSQA</sequence>
<dbReference type="PROSITE" id="PS50801">
    <property type="entry name" value="STAS"/>
    <property type="match status" value="1"/>
</dbReference>
<feature type="transmembrane region" description="Helical" evidence="5">
    <location>
        <begin position="349"/>
        <end position="369"/>
    </location>
</feature>
<keyword evidence="8" id="KW-1185">Reference proteome</keyword>
<evidence type="ECO:0000313" key="8">
    <source>
        <dbReference type="Proteomes" id="UP000182858"/>
    </source>
</evidence>
<feature type="transmembrane region" description="Helical" evidence="5">
    <location>
        <begin position="276"/>
        <end position="300"/>
    </location>
</feature>
<comment type="subcellular location">
    <subcellularLocation>
        <location evidence="1">Membrane</location>
        <topology evidence="1">Multi-pass membrane protein</topology>
    </subcellularLocation>
</comment>
<evidence type="ECO:0000256" key="3">
    <source>
        <dbReference type="ARBA" id="ARBA00022989"/>
    </source>
</evidence>
<dbReference type="InterPro" id="IPR036513">
    <property type="entry name" value="STAS_dom_sf"/>
</dbReference>
<organism evidence="7 8">
    <name type="scientific">Pseudomonas extremaustralis</name>
    <dbReference type="NCBI Taxonomy" id="359110"/>
    <lineage>
        <taxon>Bacteria</taxon>
        <taxon>Pseudomonadati</taxon>
        <taxon>Pseudomonadota</taxon>
        <taxon>Gammaproteobacteria</taxon>
        <taxon>Pseudomonadales</taxon>
        <taxon>Pseudomonadaceae</taxon>
        <taxon>Pseudomonas</taxon>
    </lineage>
</organism>
<feature type="transmembrane region" description="Helical" evidence="5">
    <location>
        <begin position="157"/>
        <end position="182"/>
    </location>
</feature>
<dbReference type="CDD" id="cd07042">
    <property type="entry name" value="STAS_SulP_like_sulfate_transporter"/>
    <property type="match status" value="1"/>
</dbReference>
<protein>
    <submittedName>
        <fullName evidence="7">Sulfate permease, MFS superfamily</fullName>
    </submittedName>
</protein>
<feature type="transmembrane region" description="Helical" evidence="5">
    <location>
        <begin position="376"/>
        <end position="399"/>
    </location>
</feature>
<evidence type="ECO:0000256" key="1">
    <source>
        <dbReference type="ARBA" id="ARBA00004141"/>
    </source>
</evidence>
<keyword evidence="4 5" id="KW-0472">Membrane</keyword>
<dbReference type="Proteomes" id="UP000182858">
    <property type="component" value="Chromosome I"/>
</dbReference>
<accession>A0ABY0N4N9</accession>
<dbReference type="Gene3D" id="3.30.750.24">
    <property type="entry name" value="STAS domain"/>
    <property type="match status" value="1"/>
</dbReference>
<gene>
    <name evidence="7" type="ORF">SAMN05216591_1306</name>
</gene>
<feature type="transmembrane region" description="Helical" evidence="5">
    <location>
        <begin position="98"/>
        <end position="117"/>
    </location>
</feature>
<feature type="transmembrane region" description="Helical" evidence="5">
    <location>
        <begin position="123"/>
        <end position="145"/>
    </location>
</feature>
<feature type="domain" description="STAS" evidence="6">
    <location>
        <begin position="460"/>
        <end position="577"/>
    </location>
</feature>
<keyword evidence="2 5" id="KW-0812">Transmembrane</keyword>
<dbReference type="Pfam" id="PF01740">
    <property type="entry name" value="STAS"/>
    <property type="match status" value="1"/>
</dbReference>
<name>A0ABY0N4N9_9PSED</name>
<keyword evidence="3 5" id="KW-1133">Transmembrane helix</keyword>
<evidence type="ECO:0000259" key="6">
    <source>
        <dbReference type="PROSITE" id="PS50801"/>
    </source>
</evidence>
<feature type="transmembrane region" description="Helical" evidence="5">
    <location>
        <begin position="405"/>
        <end position="435"/>
    </location>
</feature>
<feature type="transmembrane region" description="Helical" evidence="5">
    <location>
        <begin position="228"/>
        <end position="256"/>
    </location>
</feature>
<feature type="transmembrane region" description="Helical" evidence="5">
    <location>
        <begin position="202"/>
        <end position="221"/>
    </location>
</feature>
<dbReference type="PANTHER" id="PTHR11814">
    <property type="entry name" value="SULFATE TRANSPORTER"/>
    <property type="match status" value="1"/>
</dbReference>
<evidence type="ECO:0000256" key="2">
    <source>
        <dbReference type="ARBA" id="ARBA00022692"/>
    </source>
</evidence>
<reference evidence="7 8" key="1">
    <citation type="submission" date="2016-10" db="EMBL/GenBank/DDBJ databases">
        <authorList>
            <person name="Varghese N."/>
            <person name="Submissions S."/>
        </authorList>
    </citation>
    <scope>NUCLEOTIDE SEQUENCE [LARGE SCALE GENOMIC DNA]</scope>
    <source>
        <strain evidence="7 8">DSM 17835</strain>
    </source>
</reference>
<dbReference type="InterPro" id="IPR001902">
    <property type="entry name" value="SLC26A/SulP_fam"/>
</dbReference>
<dbReference type="SUPFAM" id="SSF52091">
    <property type="entry name" value="SpoIIaa-like"/>
    <property type="match status" value="1"/>
</dbReference>
<dbReference type="EMBL" id="LT629689">
    <property type="protein sequence ID" value="SDE89502.1"/>
    <property type="molecule type" value="Genomic_DNA"/>
</dbReference>
<evidence type="ECO:0000256" key="4">
    <source>
        <dbReference type="ARBA" id="ARBA00023136"/>
    </source>
</evidence>
<dbReference type="InterPro" id="IPR011547">
    <property type="entry name" value="SLC26A/SulP_dom"/>
</dbReference>
<feature type="transmembrane region" description="Helical" evidence="5">
    <location>
        <begin position="75"/>
        <end position="91"/>
    </location>
</feature>
<dbReference type="InterPro" id="IPR002645">
    <property type="entry name" value="STAS_dom"/>
</dbReference>
<proteinExistence type="predicted"/>
<evidence type="ECO:0000313" key="7">
    <source>
        <dbReference type="EMBL" id="SDE89502.1"/>
    </source>
</evidence>
<evidence type="ECO:0000256" key="5">
    <source>
        <dbReference type="SAM" id="Phobius"/>
    </source>
</evidence>
<dbReference type="Pfam" id="PF00916">
    <property type="entry name" value="Sulfate_transp"/>
    <property type="match status" value="1"/>
</dbReference>